<gene>
    <name evidence="1" type="ORF">MRATA1EN22A_LOCUS16657</name>
</gene>
<proteinExistence type="predicted"/>
<reference evidence="1" key="1">
    <citation type="submission" date="2023-05" db="EMBL/GenBank/DDBJ databases">
        <authorList>
            <consortium name="ELIXIR-Norway"/>
        </authorList>
    </citation>
    <scope>NUCLEOTIDE SEQUENCE</scope>
</reference>
<sequence>MCNPGSLQCRSLAASGSHAAGRAVNGAASPAAILTRRPSHNATPLAHAPRPGPGVPPVHPQPPIAQPSSPPSVPSKPPPPSISEGSQSRATNAAGLWARRRAPGGSGAGVQAARTLRSRCHRRPSRRTSAPQPLPRSLSFSDAQPPPAAVAASSADGDKEAARGGRLGKRHHVTGTAR</sequence>
<dbReference type="EMBL" id="OX596111">
    <property type="protein sequence ID" value="CAN0366713.1"/>
    <property type="molecule type" value="Genomic_DNA"/>
</dbReference>
<dbReference type="Proteomes" id="UP001162501">
    <property type="component" value="Chromosome 27"/>
</dbReference>
<protein>
    <submittedName>
        <fullName evidence="1">Uncharacterized protein</fullName>
    </submittedName>
</protein>
<reference evidence="1" key="2">
    <citation type="submission" date="2025-03" db="EMBL/GenBank/DDBJ databases">
        <authorList>
            <consortium name="ELIXIR-Norway"/>
            <consortium name="Elixir Norway"/>
        </authorList>
    </citation>
    <scope>NUCLEOTIDE SEQUENCE</scope>
</reference>
<evidence type="ECO:0000313" key="2">
    <source>
        <dbReference type="Proteomes" id="UP001162501"/>
    </source>
</evidence>
<accession>A0AC59ZCH4</accession>
<evidence type="ECO:0000313" key="1">
    <source>
        <dbReference type="EMBL" id="CAN0366713.1"/>
    </source>
</evidence>
<organism evidence="1 2">
    <name type="scientific">Rangifer tarandus platyrhynchus</name>
    <name type="common">Svalbard reindeer</name>
    <dbReference type="NCBI Taxonomy" id="3082113"/>
    <lineage>
        <taxon>Eukaryota</taxon>
        <taxon>Metazoa</taxon>
        <taxon>Chordata</taxon>
        <taxon>Craniata</taxon>
        <taxon>Vertebrata</taxon>
        <taxon>Euteleostomi</taxon>
        <taxon>Mammalia</taxon>
        <taxon>Eutheria</taxon>
        <taxon>Laurasiatheria</taxon>
        <taxon>Artiodactyla</taxon>
        <taxon>Ruminantia</taxon>
        <taxon>Pecora</taxon>
        <taxon>Cervidae</taxon>
        <taxon>Odocoileinae</taxon>
        <taxon>Rangifer</taxon>
    </lineage>
</organism>
<name>A0AC59ZCH4_RANTA</name>